<sequence>MKVSEEEQWKLVAALFKHGVNIDALVSELPNWGPEKVKYFVKCHRRAAKRKESEQERLGDVACMTNWLAHTRNMQILQGTFDGMSSGRISVFHPKDHGRLLSKVMLYLSEEEEHPPPSSSTDPDYKEIYRYLGQVLAGEEPSQLSQGSAAQVFKMLAKVEKVASKSRYRGKLNHHLHMYSPPHIASRKRSAEGRQELEEEEDKSQECPLFSSGAEGVLTEEEEITKLQKDDVHYELKKQKALKKSEEVQAAMAASLTDIPGLNPFGFSHDLLVKPQHINEEALENS</sequence>
<dbReference type="Proteomes" id="UP001487740">
    <property type="component" value="Unassembled WGS sequence"/>
</dbReference>
<dbReference type="AlphaFoldDB" id="A0AAW0T8N4"/>
<dbReference type="EMBL" id="JARAKH010000036">
    <property type="protein sequence ID" value="KAK8383726.1"/>
    <property type="molecule type" value="Genomic_DNA"/>
</dbReference>
<dbReference type="EMBL" id="JARAKH010000036">
    <property type="protein sequence ID" value="KAK8383727.1"/>
    <property type="molecule type" value="Genomic_DNA"/>
</dbReference>
<gene>
    <name evidence="2" type="ORF">O3P69_015879</name>
</gene>
<feature type="region of interest" description="Disordered" evidence="1">
    <location>
        <begin position="183"/>
        <end position="208"/>
    </location>
</feature>
<organism evidence="2 3">
    <name type="scientific">Scylla paramamosain</name>
    <name type="common">Mud crab</name>
    <dbReference type="NCBI Taxonomy" id="85552"/>
    <lineage>
        <taxon>Eukaryota</taxon>
        <taxon>Metazoa</taxon>
        <taxon>Ecdysozoa</taxon>
        <taxon>Arthropoda</taxon>
        <taxon>Crustacea</taxon>
        <taxon>Multicrustacea</taxon>
        <taxon>Malacostraca</taxon>
        <taxon>Eumalacostraca</taxon>
        <taxon>Eucarida</taxon>
        <taxon>Decapoda</taxon>
        <taxon>Pleocyemata</taxon>
        <taxon>Brachyura</taxon>
        <taxon>Eubrachyura</taxon>
        <taxon>Portunoidea</taxon>
        <taxon>Portunidae</taxon>
        <taxon>Portuninae</taxon>
        <taxon>Scylla</taxon>
    </lineage>
</organism>
<name>A0AAW0T8N4_SCYPA</name>
<evidence type="ECO:0000313" key="3">
    <source>
        <dbReference type="Proteomes" id="UP001487740"/>
    </source>
</evidence>
<protein>
    <submittedName>
        <fullName evidence="2">Uncharacterized protein</fullName>
    </submittedName>
</protein>
<evidence type="ECO:0000313" key="2">
    <source>
        <dbReference type="EMBL" id="KAK8383726.1"/>
    </source>
</evidence>
<proteinExistence type="predicted"/>
<keyword evidence="3" id="KW-1185">Reference proteome</keyword>
<evidence type="ECO:0000256" key="1">
    <source>
        <dbReference type="SAM" id="MobiDB-lite"/>
    </source>
</evidence>
<comment type="caution">
    <text evidence="2">The sequence shown here is derived from an EMBL/GenBank/DDBJ whole genome shotgun (WGS) entry which is preliminary data.</text>
</comment>
<accession>A0AAW0T8N4</accession>
<reference evidence="2 3" key="1">
    <citation type="submission" date="2023-03" db="EMBL/GenBank/DDBJ databases">
        <title>High-quality genome of Scylla paramamosain provides insights in environmental adaptation.</title>
        <authorList>
            <person name="Zhang L."/>
        </authorList>
    </citation>
    <scope>NUCLEOTIDE SEQUENCE [LARGE SCALE GENOMIC DNA]</scope>
    <source>
        <strain evidence="2">LZ_2023a</strain>
        <tissue evidence="2">Muscle</tissue>
    </source>
</reference>